<sequence length="160" mass="16941">MSISELVSLLPVVYQVEDFDKIEEELKNREDKVKVETLALASRPSLSPPSPRSRSRLPPVALALASRPSPLALASLRSRVPPLALALASLPSLSLSPPKSPVSASPLDGRATGGGASMVAAVLGGDERSVFYAGVSMEFFGEKGECDWGLMLMVVVQIRV</sequence>
<protein>
    <submittedName>
        <fullName evidence="1">Uncharacterized protein</fullName>
    </submittedName>
</protein>
<organism evidence="1 2">
    <name type="scientific">Phaseolus angularis</name>
    <name type="common">Azuki bean</name>
    <name type="synonym">Vigna angularis</name>
    <dbReference type="NCBI Taxonomy" id="3914"/>
    <lineage>
        <taxon>Eukaryota</taxon>
        <taxon>Viridiplantae</taxon>
        <taxon>Streptophyta</taxon>
        <taxon>Embryophyta</taxon>
        <taxon>Tracheophyta</taxon>
        <taxon>Spermatophyta</taxon>
        <taxon>Magnoliopsida</taxon>
        <taxon>eudicotyledons</taxon>
        <taxon>Gunneridae</taxon>
        <taxon>Pentapetalae</taxon>
        <taxon>rosids</taxon>
        <taxon>fabids</taxon>
        <taxon>Fabales</taxon>
        <taxon>Fabaceae</taxon>
        <taxon>Papilionoideae</taxon>
        <taxon>50 kb inversion clade</taxon>
        <taxon>NPAAA clade</taxon>
        <taxon>indigoferoid/millettioid clade</taxon>
        <taxon>Phaseoleae</taxon>
        <taxon>Vigna</taxon>
    </lineage>
</organism>
<dbReference type="Gramene" id="KOM35117">
    <property type="protein sequence ID" value="KOM35117"/>
    <property type="gene ID" value="LR48_Vigan02g126700"/>
</dbReference>
<dbReference type="EMBL" id="CM003372">
    <property type="protein sequence ID" value="KOM35117.1"/>
    <property type="molecule type" value="Genomic_DNA"/>
</dbReference>
<evidence type="ECO:0000313" key="2">
    <source>
        <dbReference type="Proteomes" id="UP000053144"/>
    </source>
</evidence>
<dbReference type="AlphaFoldDB" id="A0A0L9TXJ8"/>
<gene>
    <name evidence="1" type="ORF">LR48_Vigan02g126700</name>
</gene>
<accession>A0A0L9TXJ8</accession>
<proteinExistence type="predicted"/>
<dbReference type="Proteomes" id="UP000053144">
    <property type="component" value="Chromosome 2"/>
</dbReference>
<evidence type="ECO:0000313" key="1">
    <source>
        <dbReference type="EMBL" id="KOM35117.1"/>
    </source>
</evidence>
<name>A0A0L9TXJ8_PHAAN</name>
<reference evidence="2" key="1">
    <citation type="journal article" date="2015" name="Proc. Natl. Acad. Sci. U.S.A.">
        <title>Genome sequencing of adzuki bean (Vigna angularis) provides insight into high starch and low fat accumulation and domestication.</title>
        <authorList>
            <person name="Yang K."/>
            <person name="Tian Z."/>
            <person name="Chen C."/>
            <person name="Luo L."/>
            <person name="Zhao B."/>
            <person name="Wang Z."/>
            <person name="Yu L."/>
            <person name="Li Y."/>
            <person name="Sun Y."/>
            <person name="Li W."/>
            <person name="Chen Y."/>
            <person name="Li Y."/>
            <person name="Zhang Y."/>
            <person name="Ai D."/>
            <person name="Zhao J."/>
            <person name="Shang C."/>
            <person name="Ma Y."/>
            <person name="Wu B."/>
            <person name="Wang M."/>
            <person name="Gao L."/>
            <person name="Sun D."/>
            <person name="Zhang P."/>
            <person name="Guo F."/>
            <person name="Wang W."/>
            <person name="Li Y."/>
            <person name="Wang J."/>
            <person name="Varshney R.K."/>
            <person name="Wang J."/>
            <person name="Ling H.Q."/>
            <person name="Wan P."/>
        </authorList>
    </citation>
    <scope>NUCLEOTIDE SEQUENCE</scope>
    <source>
        <strain evidence="2">cv. Jingnong 6</strain>
    </source>
</reference>